<dbReference type="Pfam" id="PF00535">
    <property type="entry name" value="Glycos_transf_2"/>
    <property type="match status" value="1"/>
</dbReference>
<evidence type="ECO:0000313" key="3">
    <source>
        <dbReference type="Proteomes" id="UP000321379"/>
    </source>
</evidence>
<dbReference type="GO" id="GO:0016740">
    <property type="term" value="F:transferase activity"/>
    <property type="evidence" value="ECO:0007669"/>
    <property type="project" value="UniProtKB-KW"/>
</dbReference>
<gene>
    <name evidence="2" type="ORF">FVP33_17280</name>
</gene>
<dbReference type="InterPro" id="IPR029044">
    <property type="entry name" value="Nucleotide-diphossugar_trans"/>
</dbReference>
<dbReference type="EMBL" id="VRMG01000015">
    <property type="protein sequence ID" value="TXN28230.1"/>
    <property type="molecule type" value="Genomic_DNA"/>
</dbReference>
<dbReference type="SUPFAM" id="SSF53448">
    <property type="entry name" value="Nucleotide-diphospho-sugar transferases"/>
    <property type="match status" value="1"/>
</dbReference>
<reference evidence="2 3" key="1">
    <citation type="submission" date="2019-08" db="EMBL/GenBank/DDBJ databases">
        <title>Bacterial whole genome sequence for Glaciihabitans sp. CHu50b-6-2.</title>
        <authorList>
            <person name="Jin L."/>
        </authorList>
    </citation>
    <scope>NUCLEOTIDE SEQUENCE [LARGE SCALE GENOMIC DNA]</scope>
    <source>
        <strain evidence="2 3">CHu50b-6-2</strain>
    </source>
</reference>
<organism evidence="2 3">
    <name type="scientific">Lacisediminihabitans profunda</name>
    <dbReference type="NCBI Taxonomy" id="2594790"/>
    <lineage>
        <taxon>Bacteria</taxon>
        <taxon>Bacillati</taxon>
        <taxon>Actinomycetota</taxon>
        <taxon>Actinomycetes</taxon>
        <taxon>Micrococcales</taxon>
        <taxon>Microbacteriaceae</taxon>
        <taxon>Lacisediminihabitans</taxon>
    </lineage>
</organism>
<dbReference type="PANTHER" id="PTHR43685:SF11">
    <property type="entry name" value="GLYCOSYLTRANSFERASE TAGX-RELATED"/>
    <property type="match status" value="1"/>
</dbReference>
<dbReference type="CDD" id="cd04196">
    <property type="entry name" value="GT_2_like_d"/>
    <property type="match status" value="1"/>
</dbReference>
<keyword evidence="2" id="KW-0808">Transferase</keyword>
<accession>A0A5C8ULS8</accession>
<evidence type="ECO:0000259" key="1">
    <source>
        <dbReference type="Pfam" id="PF00535"/>
    </source>
</evidence>
<dbReference type="Gene3D" id="3.90.550.10">
    <property type="entry name" value="Spore Coat Polysaccharide Biosynthesis Protein SpsA, Chain A"/>
    <property type="match status" value="1"/>
</dbReference>
<keyword evidence="3" id="KW-1185">Reference proteome</keyword>
<feature type="domain" description="Glycosyltransferase 2-like" evidence="1">
    <location>
        <begin position="6"/>
        <end position="166"/>
    </location>
</feature>
<sequence length="328" mass="36395">MNTLVSVALCTRNGAEFVEAQLRSILDQDRPPDEIIVSDDASTDETLAIVDRVLGTQPPGRAIRFVILRNAVALGVTANFESAIMSCGGEIIALSDQDDVWHPGRLERVLSEFEARPDVEFLFSDARLVDTEGRDLGLSLFDALEFAPSERERVHSGDAFGLLLKRNLATGATAAFRRALLTTAMPIPEPWLHDEWLAIVASAVGRIDAIEEQLIDYRQHGANEIGVQRATLVRKVRRVLQPRGSRNEMLARRFGGLAQRLESLGPLVRPGDLQRAQVKAAMEADRAGLPTSRFARLRPVLANYRKGWYAEYSSQGRLDLIRDLLQPH</sequence>
<dbReference type="InterPro" id="IPR050834">
    <property type="entry name" value="Glycosyltransf_2"/>
</dbReference>
<dbReference type="RefSeq" id="WP_147784944.1">
    <property type="nucleotide sequence ID" value="NZ_VRMG01000015.1"/>
</dbReference>
<protein>
    <submittedName>
        <fullName evidence="2">Glycosyltransferase family 2 protein</fullName>
    </submittedName>
</protein>
<proteinExistence type="predicted"/>
<dbReference type="InterPro" id="IPR001173">
    <property type="entry name" value="Glyco_trans_2-like"/>
</dbReference>
<name>A0A5C8ULS8_9MICO</name>
<evidence type="ECO:0000313" key="2">
    <source>
        <dbReference type="EMBL" id="TXN28230.1"/>
    </source>
</evidence>
<dbReference type="AlphaFoldDB" id="A0A5C8ULS8"/>
<dbReference type="PANTHER" id="PTHR43685">
    <property type="entry name" value="GLYCOSYLTRANSFERASE"/>
    <property type="match status" value="1"/>
</dbReference>
<dbReference type="Proteomes" id="UP000321379">
    <property type="component" value="Unassembled WGS sequence"/>
</dbReference>
<comment type="caution">
    <text evidence="2">The sequence shown here is derived from an EMBL/GenBank/DDBJ whole genome shotgun (WGS) entry which is preliminary data.</text>
</comment>